<proteinExistence type="inferred from homology"/>
<dbReference type="EMBL" id="CH981524">
    <property type="protein sequence ID" value="EDK42195.1"/>
    <property type="molecule type" value="Genomic_DNA"/>
</dbReference>
<sequence length="357" mass="38069">MNRFKIPTTQKAVIFSTLNGPLEYKSIPVPKPAPNQLLVNIHYSGVCHSDLHVYKGEFGKTLPNLPLVGGHEGSGVVVGFGSNVTNWQIGDLVGVKLINHTCGTCEHCQQSQETACADSRLSGVHINGTFQQYCIVDALQATKLPRDINLPAVGPILCAGITVYKGLKASLAKPGQWVVISGAAGGLGSLAVQYAKALGLRVIAIDGGGEPNEKEKFVKDLGAEVYIDFTKSADVVKEVHQHSGSGGGAHAALNVSTSEAAIQQSINFVRSRGTVVLIGLPAEAKIKIPILPTVLRQITVKGSYVGTNWDTHEAVDFFARGLIRCPIQIVGLSELERVFKLMEQGKIIGRYVVDTSK</sequence>
<reference evidence="10 11" key="1">
    <citation type="journal article" date="2009" name="Nature">
        <title>Evolution of pathogenicity and sexual reproduction in eight Candida genomes.</title>
        <authorList>
            <person name="Butler G."/>
            <person name="Rasmussen M.D."/>
            <person name="Lin M.F."/>
            <person name="Santos M.A."/>
            <person name="Sakthikumar S."/>
            <person name="Munro C.A."/>
            <person name="Rheinbay E."/>
            <person name="Grabherr M."/>
            <person name="Forche A."/>
            <person name="Reedy J.L."/>
            <person name="Agrafioti I."/>
            <person name="Arnaud M.B."/>
            <person name="Bates S."/>
            <person name="Brown A.J."/>
            <person name="Brunke S."/>
            <person name="Costanzo M.C."/>
            <person name="Fitzpatrick D.A."/>
            <person name="de Groot P.W."/>
            <person name="Harris D."/>
            <person name="Hoyer L.L."/>
            <person name="Hube B."/>
            <person name="Klis F.M."/>
            <person name="Kodira C."/>
            <person name="Lennard N."/>
            <person name="Logue M.E."/>
            <person name="Martin R."/>
            <person name="Neiman A.M."/>
            <person name="Nikolaou E."/>
            <person name="Quail M.A."/>
            <person name="Quinn J."/>
            <person name="Santos M.C."/>
            <person name="Schmitzberger F.F."/>
            <person name="Sherlock G."/>
            <person name="Shah P."/>
            <person name="Silverstein K.A."/>
            <person name="Skrzypek M.S."/>
            <person name="Soll D."/>
            <person name="Staggs R."/>
            <person name="Stansfield I."/>
            <person name="Stumpf M.P."/>
            <person name="Sudbery P.E."/>
            <person name="Srikantha T."/>
            <person name="Zeng Q."/>
            <person name="Berman J."/>
            <person name="Berriman M."/>
            <person name="Heitman J."/>
            <person name="Gow N.A."/>
            <person name="Lorenz M.C."/>
            <person name="Birren B.W."/>
            <person name="Kellis M."/>
            <person name="Cuomo C.A."/>
        </authorList>
    </citation>
    <scope>NUCLEOTIDE SEQUENCE [LARGE SCALE GENOMIC DNA]</scope>
    <source>
        <strain evidence="11">ATCC 11503 / BCRC 21390 / CBS 2605 / JCM 1781 / NBRC 1676 / NRRL YB-4239</strain>
    </source>
</reference>
<dbReference type="KEGG" id="lel:PVL30_000365"/>
<dbReference type="Pfam" id="PF08240">
    <property type="entry name" value="ADH_N"/>
    <property type="match status" value="1"/>
</dbReference>
<dbReference type="Proteomes" id="UP000001996">
    <property type="component" value="Unassembled WGS sequence"/>
</dbReference>
<dbReference type="GO" id="GO:0008270">
    <property type="term" value="F:zinc ion binding"/>
    <property type="evidence" value="ECO:0007669"/>
    <property type="project" value="InterPro"/>
</dbReference>
<dbReference type="HOGENOM" id="CLU_026673_20_1_1"/>
<feature type="domain" description="Enoyl reductase (ER)" evidence="9">
    <location>
        <begin position="17"/>
        <end position="353"/>
    </location>
</feature>
<evidence type="ECO:0000256" key="4">
    <source>
        <dbReference type="ARBA" id="ARBA00022723"/>
    </source>
</evidence>
<dbReference type="InterPro" id="IPR020843">
    <property type="entry name" value="ER"/>
</dbReference>
<dbReference type="FunFam" id="3.40.50.720:FF:000039">
    <property type="entry name" value="Alcohol dehydrogenase AdhP"/>
    <property type="match status" value="1"/>
</dbReference>
<protein>
    <recommendedName>
        <fullName evidence="3">alcohol dehydrogenase</fullName>
        <ecNumber evidence="3">1.1.1.1</ecNumber>
    </recommendedName>
</protein>
<dbReference type="InterPro" id="IPR013154">
    <property type="entry name" value="ADH-like_N"/>
</dbReference>
<dbReference type="PROSITE" id="PS00059">
    <property type="entry name" value="ADH_ZINC"/>
    <property type="match status" value="1"/>
</dbReference>
<dbReference type="Gene3D" id="3.40.50.720">
    <property type="entry name" value="NAD(P)-binding Rossmann-like Domain"/>
    <property type="match status" value="1"/>
</dbReference>
<dbReference type="VEuPathDB" id="FungiDB:LELG_00373"/>
<dbReference type="Pfam" id="PF00107">
    <property type="entry name" value="ADH_zinc_N"/>
    <property type="match status" value="1"/>
</dbReference>
<dbReference type="STRING" id="379508.A5DSN7"/>
<dbReference type="PANTHER" id="PTHR42940:SF3">
    <property type="entry name" value="ALCOHOL DEHYDROGENASE 1-RELATED"/>
    <property type="match status" value="1"/>
</dbReference>
<evidence type="ECO:0000256" key="7">
    <source>
        <dbReference type="ARBA" id="ARBA00023027"/>
    </source>
</evidence>
<dbReference type="CDD" id="cd08297">
    <property type="entry name" value="CAD3"/>
    <property type="match status" value="1"/>
</dbReference>
<dbReference type="InterPro" id="IPR036291">
    <property type="entry name" value="NAD(P)-bd_dom_sf"/>
</dbReference>
<comment type="cofactor">
    <cofactor evidence="1 8">
        <name>Zn(2+)</name>
        <dbReference type="ChEBI" id="CHEBI:29105"/>
    </cofactor>
</comment>
<evidence type="ECO:0000256" key="2">
    <source>
        <dbReference type="ARBA" id="ARBA00008072"/>
    </source>
</evidence>
<gene>
    <name evidence="10" type="ORF">LELG_00373</name>
</gene>
<evidence type="ECO:0000256" key="6">
    <source>
        <dbReference type="ARBA" id="ARBA00023002"/>
    </source>
</evidence>
<dbReference type="AlphaFoldDB" id="A5DSN7"/>
<dbReference type="eggNOG" id="KOG0023">
    <property type="taxonomic scope" value="Eukaryota"/>
</dbReference>
<evidence type="ECO:0000259" key="9">
    <source>
        <dbReference type="SMART" id="SM00829"/>
    </source>
</evidence>
<evidence type="ECO:0000256" key="8">
    <source>
        <dbReference type="RuleBase" id="RU361277"/>
    </source>
</evidence>
<keyword evidence="11" id="KW-1185">Reference proteome</keyword>
<evidence type="ECO:0000313" key="11">
    <source>
        <dbReference type="Proteomes" id="UP000001996"/>
    </source>
</evidence>
<name>A5DSN7_LODEL</name>
<dbReference type="GeneID" id="5235615"/>
<evidence type="ECO:0000256" key="5">
    <source>
        <dbReference type="ARBA" id="ARBA00022833"/>
    </source>
</evidence>
<dbReference type="SMART" id="SM00829">
    <property type="entry name" value="PKS_ER"/>
    <property type="match status" value="1"/>
</dbReference>
<evidence type="ECO:0000256" key="1">
    <source>
        <dbReference type="ARBA" id="ARBA00001947"/>
    </source>
</evidence>
<evidence type="ECO:0000256" key="3">
    <source>
        <dbReference type="ARBA" id="ARBA00013190"/>
    </source>
</evidence>
<evidence type="ECO:0000313" key="10">
    <source>
        <dbReference type="EMBL" id="EDK42195.1"/>
    </source>
</evidence>
<dbReference type="GO" id="GO:0004022">
    <property type="term" value="F:alcohol dehydrogenase (NAD+) activity"/>
    <property type="evidence" value="ECO:0007669"/>
    <property type="project" value="UniProtKB-EC"/>
</dbReference>
<dbReference type="InterPro" id="IPR002328">
    <property type="entry name" value="ADH_Zn_CS"/>
</dbReference>
<dbReference type="OrthoDB" id="1879366at2759"/>
<dbReference type="Gene3D" id="3.90.180.10">
    <property type="entry name" value="Medium-chain alcohol dehydrogenases, catalytic domain"/>
    <property type="match status" value="1"/>
</dbReference>
<keyword evidence="4 8" id="KW-0479">Metal-binding</keyword>
<dbReference type="PANTHER" id="PTHR42940">
    <property type="entry name" value="ALCOHOL DEHYDROGENASE 1-RELATED"/>
    <property type="match status" value="1"/>
</dbReference>
<dbReference type="SUPFAM" id="SSF50129">
    <property type="entry name" value="GroES-like"/>
    <property type="match status" value="1"/>
</dbReference>
<dbReference type="InterPro" id="IPR011032">
    <property type="entry name" value="GroES-like_sf"/>
</dbReference>
<dbReference type="InParanoid" id="A5DSN7"/>
<keyword evidence="7" id="KW-0520">NAD</keyword>
<dbReference type="EC" id="1.1.1.1" evidence="3"/>
<keyword evidence="6" id="KW-0560">Oxidoreductase</keyword>
<dbReference type="InterPro" id="IPR013149">
    <property type="entry name" value="ADH-like_C"/>
</dbReference>
<accession>A5DSN7</accession>
<keyword evidence="5 8" id="KW-0862">Zinc</keyword>
<comment type="similarity">
    <text evidence="2 8">Belongs to the zinc-containing alcohol dehydrogenase family.</text>
</comment>
<dbReference type="SUPFAM" id="SSF51735">
    <property type="entry name" value="NAD(P)-binding Rossmann-fold domains"/>
    <property type="match status" value="1"/>
</dbReference>
<organism evidence="10 11">
    <name type="scientific">Lodderomyces elongisporus (strain ATCC 11503 / CBS 2605 / JCM 1781 / NBRC 1676 / NRRL YB-4239)</name>
    <name type="common">Yeast</name>
    <name type="synonym">Saccharomyces elongisporus</name>
    <dbReference type="NCBI Taxonomy" id="379508"/>
    <lineage>
        <taxon>Eukaryota</taxon>
        <taxon>Fungi</taxon>
        <taxon>Dikarya</taxon>
        <taxon>Ascomycota</taxon>
        <taxon>Saccharomycotina</taxon>
        <taxon>Pichiomycetes</taxon>
        <taxon>Debaryomycetaceae</taxon>
        <taxon>Candida/Lodderomyces clade</taxon>
        <taxon>Lodderomyces</taxon>
    </lineage>
</organism>
<dbReference type="GO" id="GO:0005737">
    <property type="term" value="C:cytoplasm"/>
    <property type="evidence" value="ECO:0007669"/>
    <property type="project" value="TreeGrafter"/>
</dbReference>